<dbReference type="Proteomes" id="UP000324222">
    <property type="component" value="Unassembled WGS sequence"/>
</dbReference>
<accession>A0A5B7D4B8</accession>
<organism evidence="1 2">
    <name type="scientific">Portunus trituberculatus</name>
    <name type="common">Swimming crab</name>
    <name type="synonym">Neptunus trituberculatus</name>
    <dbReference type="NCBI Taxonomy" id="210409"/>
    <lineage>
        <taxon>Eukaryota</taxon>
        <taxon>Metazoa</taxon>
        <taxon>Ecdysozoa</taxon>
        <taxon>Arthropoda</taxon>
        <taxon>Crustacea</taxon>
        <taxon>Multicrustacea</taxon>
        <taxon>Malacostraca</taxon>
        <taxon>Eumalacostraca</taxon>
        <taxon>Eucarida</taxon>
        <taxon>Decapoda</taxon>
        <taxon>Pleocyemata</taxon>
        <taxon>Brachyura</taxon>
        <taxon>Eubrachyura</taxon>
        <taxon>Portunoidea</taxon>
        <taxon>Portunidae</taxon>
        <taxon>Portuninae</taxon>
        <taxon>Portunus</taxon>
    </lineage>
</organism>
<reference evidence="1 2" key="1">
    <citation type="submission" date="2019-05" db="EMBL/GenBank/DDBJ databases">
        <title>Another draft genome of Portunus trituberculatus and its Hox gene families provides insights of decapod evolution.</title>
        <authorList>
            <person name="Jeong J.-H."/>
            <person name="Song I."/>
            <person name="Kim S."/>
            <person name="Choi T."/>
            <person name="Kim D."/>
            <person name="Ryu S."/>
            <person name="Kim W."/>
        </authorList>
    </citation>
    <scope>NUCLEOTIDE SEQUENCE [LARGE SCALE GENOMIC DNA]</scope>
    <source>
        <tissue evidence="1">Muscle</tissue>
    </source>
</reference>
<sequence>MGEFVVPPPLLWESYVLLCSATPSTTLEIVSTSFITSTFTTFEFHHQHLPSQLPSLTLPTLPHYHHYHHSNPRHHCRHRRHRHLSQGSRNTFIIRATSPLPEFSQVSEKNILGNACFSDLPEVISL</sequence>
<name>A0A5B7D4B8_PORTR</name>
<evidence type="ECO:0000313" key="1">
    <source>
        <dbReference type="EMBL" id="MPC16191.1"/>
    </source>
</evidence>
<comment type="caution">
    <text evidence="1">The sequence shown here is derived from an EMBL/GenBank/DDBJ whole genome shotgun (WGS) entry which is preliminary data.</text>
</comment>
<dbReference type="AlphaFoldDB" id="A0A5B7D4B8"/>
<evidence type="ECO:0000313" key="2">
    <source>
        <dbReference type="Proteomes" id="UP000324222"/>
    </source>
</evidence>
<protein>
    <submittedName>
        <fullName evidence="1">Uncharacterized protein</fullName>
    </submittedName>
</protein>
<gene>
    <name evidence="1" type="ORF">E2C01_009011</name>
</gene>
<proteinExistence type="predicted"/>
<dbReference type="EMBL" id="VSRR010000485">
    <property type="protein sequence ID" value="MPC16191.1"/>
    <property type="molecule type" value="Genomic_DNA"/>
</dbReference>
<keyword evidence="2" id="KW-1185">Reference proteome</keyword>